<dbReference type="GO" id="GO:0016301">
    <property type="term" value="F:kinase activity"/>
    <property type="evidence" value="ECO:0007669"/>
    <property type="project" value="UniProtKB-KW"/>
</dbReference>
<protein>
    <recommendedName>
        <fullName evidence="2">histidine kinase</fullName>
        <ecNumber evidence="2">2.7.13.3</ecNumber>
    </recommendedName>
</protein>
<feature type="domain" description="Response regulatory" evidence="9">
    <location>
        <begin position="708"/>
        <end position="824"/>
    </location>
</feature>
<feature type="domain" description="Histidine kinase" evidence="8">
    <location>
        <begin position="465"/>
        <end position="688"/>
    </location>
</feature>
<evidence type="ECO:0000259" key="9">
    <source>
        <dbReference type="PROSITE" id="PS50110"/>
    </source>
</evidence>
<dbReference type="Gene3D" id="3.30.565.10">
    <property type="entry name" value="Histidine kinase-like ATPase, C-terminal domain"/>
    <property type="match status" value="1"/>
</dbReference>
<name>A0ABV2N2A3_9HYPH</name>
<comment type="catalytic activity">
    <reaction evidence="1">
        <text>ATP + protein L-histidine = ADP + protein N-phospho-L-histidine.</text>
        <dbReference type="EC" id="2.7.13.3"/>
    </reaction>
</comment>
<dbReference type="InterPro" id="IPR011006">
    <property type="entry name" value="CheY-like_superfamily"/>
</dbReference>
<dbReference type="SMART" id="SM00387">
    <property type="entry name" value="HATPase_c"/>
    <property type="match status" value="1"/>
</dbReference>
<accession>A0ABV2N2A3</accession>
<keyword evidence="7" id="KW-1133">Transmembrane helix</keyword>
<keyword evidence="7" id="KW-0472">Membrane</keyword>
<organism evidence="10 11">
    <name type="scientific">Aquamicrobium terrae</name>
    <dbReference type="NCBI Taxonomy" id="1324945"/>
    <lineage>
        <taxon>Bacteria</taxon>
        <taxon>Pseudomonadati</taxon>
        <taxon>Pseudomonadota</taxon>
        <taxon>Alphaproteobacteria</taxon>
        <taxon>Hyphomicrobiales</taxon>
        <taxon>Phyllobacteriaceae</taxon>
        <taxon>Aquamicrobium</taxon>
    </lineage>
</organism>
<dbReference type="SUPFAM" id="SSF47384">
    <property type="entry name" value="Homodimeric domain of signal transducing histidine kinase"/>
    <property type="match status" value="1"/>
</dbReference>
<dbReference type="PANTHER" id="PTHR43065:SF42">
    <property type="entry name" value="TWO-COMPONENT SENSOR PPRA"/>
    <property type="match status" value="1"/>
</dbReference>
<keyword evidence="11" id="KW-1185">Reference proteome</keyword>
<dbReference type="Proteomes" id="UP001549076">
    <property type="component" value="Unassembled WGS sequence"/>
</dbReference>
<dbReference type="PRINTS" id="PR00344">
    <property type="entry name" value="BCTRLSENSOR"/>
</dbReference>
<dbReference type="InterPro" id="IPR001789">
    <property type="entry name" value="Sig_transdc_resp-reg_receiver"/>
</dbReference>
<dbReference type="Gene3D" id="3.40.50.2300">
    <property type="match status" value="1"/>
</dbReference>
<proteinExistence type="predicted"/>
<dbReference type="RefSeq" id="WP_354196840.1">
    <property type="nucleotide sequence ID" value="NZ_JBEPML010000012.1"/>
</dbReference>
<dbReference type="SUPFAM" id="SSF55874">
    <property type="entry name" value="ATPase domain of HSP90 chaperone/DNA topoisomerase II/histidine kinase"/>
    <property type="match status" value="1"/>
</dbReference>
<keyword evidence="7" id="KW-0812">Transmembrane</keyword>
<evidence type="ECO:0000256" key="1">
    <source>
        <dbReference type="ARBA" id="ARBA00000085"/>
    </source>
</evidence>
<evidence type="ECO:0000256" key="3">
    <source>
        <dbReference type="ARBA" id="ARBA00022553"/>
    </source>
</evidence>
<dbReference type="InterPro" id="IPR036097">
    <property type="entry name" value="HisK_dim/P_sf"/>
</dbReference>
<dbReference type="InterPro" id="IPR036890">
    <property type="entry name" value="HATPase_C_sf"/>
</dbReference>
<dbReference type="InterPro" id="IPR045812">
    <property type="entry name" value="DAHL"/>
</dbReference>
<dbReference type="CDD" id="cd00082">
    <property type="entry name" value="HisKA"/>
    <property type="match status" value="1"/>
</dbReference>
<dbReference type="InterPro" id="IPR003018">
    <property type="entry name" value="GAF"/>
</dbReference>
<dbReference type="EMBL" id="JBEPML010000012">
    <property type="protein sequence ID" value="MET3793161.1"/>
    <property type="molecule type" value="Genomic_DNA"/>
</dbReference>
<dbReference type="Pfam" id="PF19443">
    <property type="entry name" value="DAHL"/>
    <property type="match status" value="1"/>
</dbReference>
<dbReference type="SMART" id="SM00448">
    <property type="entry name" value="REC"/>
    <property type="match status" value="1"/>
</dbReference>
<reference evidence="10 11" key="1">
    <citation type="submission" date="2024-06" db="EMBL/GenBank/DDBJ databases">
        <title>Genomic Encyclopedia of Type Strains, Phase IV (KMG-IV): sequencing the most valuable type-strain genomes for metagenomic binning, comparative biology and taxonomic classification.</title>
        <authorList>
            <person name="Goeker M."/>
        </authorList>
    </citation>
    <scope>NUCLEOTIDE SEQUENCE [LARGE SCALE GENOMIC DNA]</scope>
    <source>
        <strain evidence="10 11">DSM 27865</strain>
    </source>
</reference>
<keyword evidence="5 10" id="KW-0418">Kinase</keyword>
<dbReference type="CDD" id="cd17546">
    <property type="entry name" value="REC_hyHK_CKI1_RcsC-like"/>
    <property type="match status" value="1"/>
</dbReference>
<keyword evidence="4" id="KW-0808">Transferase</keyword>
<dbReference type="EC" id="2.7.13.3" evidence="2"/>
<dbReference type="SUPFAM" id="SSF55781">
    <property type="entry name" value="GAF domain-like"/>
    <property type="match status" value="1"/>
</dbReference>
<dbReference type="PROSITE" id="PS50110">
    <property type="entry name" value="RESPONSE_REGULATORY"/>
    <property type="match status" value="1"/>
</dbReference>
<evidence type="ECO:0000313" key="10">
    <source>
        <dbReference type="EMBL" id="MET3793161.1"/>
    </source>
</evidence>
<dbReference type="SMART" id="SM00388">
    <property type="entry name" value="HisKA"/>
    <property type="match status" value="1"/>
</dbReference>
<dbReference type="Pfam" id="PF02518">
    <property type="entry name" value="HATPase_c"/>
    <property type="match status" value="1"/>
</dbReference>
<evidence type="ECO:0000256" key="4">
    <source>
        <dbReference type="ARBA" id="ARBA00022679"/>
    </source>
</evidence>
<evidence type="ECO:0000256" key="6">
    <source>
        <dbReference type="PROSITE-ProRule" id="PRU00169"/>
    </source>
</evidence>
<evidence type="ECO:0000256" key="2">
    <source>
        <dbReference type="ARBA" id="ARBA00012438"/>
    </source>
</evidence>
<dbReference type="InterPro" id="IPR003594">
    <property type="entry name" value="HATPase_dom"/>
</dbReference>
<gene>
    <name evidence="10" type="ORF">ABID37_003385</name>
</gene>
<dbReference type="Gene3D" id="3.30.450.40">
    <property type="match status" value="1"/>
</dbReference>
<evidence type="ECO:0000313" key="11">
    <source>
        <dbReference type="Proteomes" id="UP001549076"/>
    </source>
</evidence>
<dbReference type="SUPFAM" id="SSF52172">
    <property type="entry name" value="CheY-like"/>
    <property type="match status" value="1"/>
</dbReference>
<comment type="caution">
    <text evidence="10">The sequence shown here is derived from an EMBL/GenBank/DDBJ whole genome shotgun (WGS) entry which is preliminary data.</text>
</comment>
<dbReference type="InterPro" id="IPR003661">
    <property type="entry name" value="HisK_dim/P_dom"/>
</dbReference>
<feature type="modified residue" description="4-aspartylphosphate" evidence="6">
    <location>
        <position position="759"/>
    </location>
</feature>
<dbReference type="InterPro" id="IPR005467">
    <property type="entry name" value="His_kinase_dom"/>
</dbReference>
<dbReference type="PANTHER" id="PTHR43065">
    <property type="entry name" value="SENSOR HISTIDINE KINASE"/>
    <property type="match status" value="1"/>
</dbReference>
<evidence type="ECO:0000259" key="8">
    <source>
        <dbReference type="PROSITE" id="PS50109"/>
    </source>
</evidence>
<keyword evidence="3 6" id="KW-0597">Phosphoprotein</keyword>
<dbReference type="InterPro" id="IPR004358">
    <property type="entry name" value="Sig_transdc_His_kin-like_C"/>
</dbReference>
<evidence type="ECO:0000256" key="5">
    <source>
        <dbReference type="ARBA" id="ARBA00022777"/>
    </source>
</evidence>
<sequence>MKQLPFLAAILAVLLVVLTYFLAKGTSIDAPRHERANALQSVILYDAELQRDVLLGRAGLLPNYDPLVRSMDNLRVAAAGLPSDDGGTWNAGSDIRQKTADITNSVAEQEALVESFKSDNALLQNSLSYFNHLSQRLTSRSGQAGVASEIAMVTAAMLRFINAPRQDLADQVTNSIYMLERRAANLSAEGEVRSLISHARLIIRTLPRVDGLVGSIQSAPLGSLARSLQGSYLEANSRATRRANVFMSLLYGVAIVLMGYVAYLFVRLRANRDRLKERLELERLVAAISTRFINLPRNEIGAAAQDALAHLASHLKIAGAELALPASNDPDGLQHEPGNGTTPTDSLARLIRGWRVEGHERQGSVHVPNIAGLPDSYEKEALAHLGIRSLLSLPMDMGTRGRGAVILFHERPHAWEKDDIALLRTVAEVIANATIRERSEAEREDLQLRLNRSQRLEAIGTLAGGIAHEFNNILGAVRGYGEMALAILTKDSRARRYVLQIMKAGERAQDIVEQVLAFGRLREREQKLLDARTVVEEAVDLVRASLPATISLHAELAVQDAAVMGDRTELQQVVVNLATNAAQAMGGSGMVRVVLQTIFIPHARDLSHGAAQAGRHVLLQVSDTGPGIYPAAMERIFEPFFTTKPAGKGTGLGLSTVHGIVSAHHGAIDVQSKPGQGATFSVYLPQIEAAVQREPDHDRSVPHGHGETILIVENDEPLMLLGEDMLAALGYEPVGFGHGKAALSAFRADPGRFDLILTDEIMPELRGTELASIIHTIRPEVPIVLMTGYTMTLKPERLQAAGIREVLKKPLLSRDLGDCLARQLPA</sequence>
<dbReference type="Pfam" id="PF00072">
    <property type="entry name" value="Response_reg"/>
    <property type="match status" value="1"/>
</dbReference>
<evidence type="ECO:0000256" key="7">
    <source>
        <dbReference type="SAM" id="Phobius"/>
    </source>
</evidence>
<dbReference type="Gene3D" id="1.10.287.130">
    <property type="match status" value="1"/>
</dbReference>
<dbReference type="Pfam" id="PF01590">
    <property type="entry name" value="GAF"/>
    <property type="match status" value="1"/>
</dbReference>
<feature type="transmembrane region" description="Helical" evidence="7">
    <location>
        <begin position="245"/>
        <end position="266"/>
    </location>
</feature>
<dbReference type="InterPro" id="IPR029016">
    <property type="entry name" value="GAF-like_dom_sf"/>
</dbReference>
<dbReference type="NCBIfam" id="NF010411">
    <property type="entry name" value="PRK13837.1"/>
    <property type="match status" value="1"/>
</dbReference>
<dbReference type="Pfam" id="PF00512">
    <property type="entry name" value="HisKA"/>
    <property type="match status" value="1"/>
</dbReference>
<dbReference type="PROSITE" id="PS50109">
    <property type="entry name" value="HIS_KIN"/>
    <property type="match status" value="1"/>
</dbReference>